<keyword evidence="7" id="KW-0539">Nucleus</keyword>
<evidence type="ECO:0000256" key="8">
    <source>
        <dbReference type="SAM" id="MobiDB-lite"/>
    </source>
</evidence>
<dbReference type="InParanoid" id="B2WE36"/>
<dbReference type="HOGENOM" id="CLU_780757_0_0_1"/>
<evidence type="ECO:0000256" key="4">
    <source>
        <dbReference type="ARBA" id="ARBA00023125"/>
    </source>
</evidence>
<feature type="domain" description="BZIP" evidence="9">
    <location>
        <begin position="108"/>
        <end position="154"/>
    </location>
</feature>
<dbReference type="PANTHER" id="PTHR46714">
    <property type="entry name" value="TRANSCRIPTIONAL ACTIVATOR HAC1"/>
    <property type="match status" value="1"/>
</dbReference>
<keyword evidence="3" id="KW-0805">Transcription regulation</keyword>
<dbReference type="Gene3D" id="1.20.5.170">
    <property type="match status" value="1"/>
</dbReference>
<accession>B2WE36</accession>
<dbReference type="CDD" id="cd14710">
    <property type="entry name" value="bZIP_HAC1-like"/>
    <property type="match status" value="1"/>
</dbReference>
<feature type="region of interest" description="Disordered" evidence="8">
    <location>
        <begin position="1"/>
        <end position="134"/>
    </location>
</feature>
<dbReference type="Pfam" id="PF00170">
    <property type="entry name" value="bZIP_1"/>
    <property type="match status" value="1"/>
</dbReference>
<dbReference type="GO" id="GO:0003677">
    <property type="term" value="F:DNA binding"/>
    <property type="evidence" value="ECO:0007669"/>
    <property type="project" value="UniProtKB-KW"/>
</dbReference>
<feature type="compositionally biased region" description="Low complexity" evidence="8">
    <location>
        <begin position="50"/>
        <end position="71"/>
    </location>
</feature>
<dbReference type="STRING" id="426418.B2WE36"/>
<dbReference type="eggNOG" id="ENOG502S526">
    <property type="taxonomic scope" value="Eukaryota"/>
</dbReference>
<feature type="compositionally biased region" description="Basic and acidic residues" evidence="8">
    <location>
        <begin position="102"/>
        <end position="112"/>
    </location>
</feature>
<dbReference type="OMA" id="VMENFFD"/>
<feature type="compositionally biased region" description="Basic and acidic residues" evidence="8">
    <location>
        <begin position="212"/>
        <end position="224"/>
    </location>
</feature>
<organism evidence="10 11">
    <name type="scientific">Pyrenophora tritici-repentis (strain Pt-1C-BFP)</name>
    <name type="common">Wheat tan spot fungus</name>
    <name type="synonym">Drechslera tritici-repentis</name>
    <dbReference type="NCBI Taxonomy" id="426418"/>
    <lineage>
        <taxon>Eukaryota</taxon>
        <taxon>Fungi</taxon>
        <taxon>Dikarya</taxon>
        <taxon>Ascomycota</taxon>
        <taxon>Pezizomycotina</taxon>
        <taxon>Dothideomycetes</taxon>
        <taxon>Pleosporomycetidae</taxon>
        <taxon>Pleosporales</taxon>
        <taxon>Pleosporineae</taxon>
        <taxon>Pleosporaceae</taxon>
        <taxon>Pyrenophora</taxon>
    </lineage>
</organism>
<evidence type="ECO:0000256" key="2">
    <source>
        <dbReference type="ARBA" id="ARBA00007163"/>
    </source>
</evidence>
<evidence type="ECO:0000256" key="5">
    <source>
        <dbReference type="ARBA" id="ARBA00023163"/>
    </source>
</evidence>
<keyword evidence="5" id="KW-0804">Transcription</keyword>
<proteinExistence type="inferred from homology"/>
<dbReference type="GO" id="GO:0006986">
    <property type="term" value="P:response to unfolded protein"/>
    <property type="evidence" value="ECO:0007669"/>
    <property type="project" value="UniProtKB-KW"/>
</dbReference>
<protein>
    <submittedName>
        <fullName evidence="10">Transcriptional activator hacA</fullName>
    </submittedName>
</protein>
<dbReference type="Proteomes" id="UP000001471">
    <property type="component" value="Unassembled WGS sequence"/>
</dbReference>
<evidence type="ECO:0000256" key="7">
    <source>
        <dbReference type="ARBA" id="ARBA00023242"/>
    </source>
</evidence>
<evidence type="ECO:0000256" key="3">
    <source>
        <dbReference type="ARBA" id="ARBA00023015"/>
    </source>
</evidence>
<dbReference type="PROSITE" id="PS00036">
    <property type="entry name" value="BZIP_BASIC"/>
    <property type="match status" value="1"/>
</dbReference>
<dbReference type="GO" id="GO:0005634">
    <property type="term" value="C:nucleus"/>
    <property type="evidence" value="ECO:0007669"/>
    <property type="project" value="UniProtKB-SubCell"/>
</dbReference>
<keyword evidence="4" id="KW-0238">DNA-binding</keyword>
<dbReference type="OrthoDB" id="674948at2759"/>
<evidence type="ECO:0000313" key="10">
    <source>
        <dbReference type="EMBL" id="EDU51328.1"/>
    </source>
</evidence>
<dbReference type="InterPro" id="IPR004827">
    <property type="entry name" value="bZIP"/>
</dbReference>
<sequence length="307" mass="33864">MAEQHTFDSTLFSQTITNPAMISTPLPPPQQEAMMPTTIKLEMIEGYDNSPSPAQHSSSSSEPSHTPAPESQSGSKPVKKRKSWGQVLPEPKTSLPPRKRAKTEDEKEQRRIERVKRNRLAAHNSRERKRQEYEVLQTEKDELEASMQAYKQKIGAKGNRSSTFYRSKDPGGDPLSQALTSPNPPTGAFKKSSAQAQKPKPPFRSPETEGAEEIHPGAPLDEKPAMEDLFDFDQASKRCSTTTSPVEPAFTMVDPSSVDIFNSNLYEQSFHSNSYGLLDSFDAKFNDLQSASGATSVSDEALAAGQF</sequence>
<dbReference type="AlphaFoldDB" id="B2WE36"/>
<evidence type="ECO:0000256" key="6">
    <source>
        <dbReference type="ARBA" id="ARBA00023230"/>
    </source>
</evidence>
<evidence type="ECO:0000259" key="9">
    <source>
        <dbReference type="PROSITE" id="PS50217"/>
    </source>
</evidence>
<gene>
    <name evidence="10" type="ORF">PTRG_08409</name>
</gene>
<dbReference type="GO" id="GO:0000981">
    <property type="term" value="F:DNA-binding transcription factor activity, RNA polymerase II-specific"/>
    <property type="evidence" value="ECO:0007669"/>
    <property type="project" value="InterPro"/>
</dbReference>
<keyword evidence="6" id="KW-0834">Unfolded protein response</keyword>
<dbReference type="GO" id="GO:0045944">
    <property type="term" value="P:positive regulation of transcription by RNA polymerase II"/>
    <property type="evidence" value="ECO:0007669"/>
    <property type="project" value="InterPro"/>
</dbReference>
<comment type="subcellular location">
    <subcellularLocation>
        <location evidence="1">Nucleus</location>
    </subcellularLocation>
</comment>
<evidence type="ECO:0000256" key="1">
    <source>
        <dbReference type="ARBA" id="ARBA00004123"/>
    </source>
</evidence>
<dbReference type="SUPFAM" id="SSF57959">
    <property type="entry name" value="Leucine zipper domain"/>
    <property type="match status" value="1"/>
</dbReference>
<dbReference type="EMBL" id="DS231623">
    <property type="protein sequence ID" value="EDU51328.1"/>
    <property type="molecule type" value="Genomic_DNA"/>
</dbReference>
<dbReference type="PROSITE" id="PS50217">
    <property type="entry name" value="BZIP"/>
    <property type="match status" value="1"/>
</dbReference>
<reference evidence="11" key="1">
    <citation type="journal article" date="2013" name="G3 (Bethesda)">
        <title>Comparative genomics of a plant-pathogenic fungus, Pyrenophora tritici-repentis, reveals transduplication and the impact of repeat elements on pathogenicity and population divergence.</title>
        <authorList>
            <person name="Manning V.A."/>
            <person name="Pandelova I."/>
            <person name="Dhillon B."/>
            <person name="Wilhelm L.J."/>
            <person name="Goodwin S.B."/>
            <person name="Berlin A.M."/>
            <person name="Figueroa M."/>
            <person name="Freitag M."/>
            <person name="Hane J.K."/>
            <person name="Henrissat B."/>
            <person name="Holman W.H."/>
            <person name="Kodira C.D."/>
            <person name="Martin J."/>
            <person name="Oliver R.P."/>
            <person name="Robbertse B."/>
            <person name="Schackwitz W."/>
            <person name="Schwartz D.C."/>
            <person name="Spatafora J.W."/>
            <person name="Turgeon B.G."/>
            <person name="Yandava C."/>
            <person name="Young S."/>
            <person name="Zhou S."/>
            <person name="Zeng Q."/>
            <person name="Grigoriev I.V."/>
            <person name="Ma L.-J."/>
            <person name="Ciuffetti L.M."/>
        </authorList>
    </citation>
    <scope>NUCLEOTIDE SEQUENCE [LARGE SCALE GENOMIC DNA]</scope>
    <source>
        <strain evidence="11">Pt-1C-BFP</strain>
    </source>
</reference>
<dbReference type="PANTHER" id="PTHR46714:SF6">
    <property type="entry name" value="TRANSCRIPTIONAL ACTIVATOR HAC1"/>
    <property type="match status" value="1"/>
</dbReference>
<name>B2WE36_PYRTR</name>
<dbReference type="InterPro" id="IPR044280">
    <property type="entry name" value="Hac1/HY5"/>
</dbReference>
<evidence type="ECO:0000313" key="11">
    <source>
        <dbReference type="Proteomes" id="UP000001471"/>
    </source>
</evidence>
<comment type="similarity">
    <text evidence="2">Belongs to the bZIP family.</text>
</comment>
<dbReference type="InterPro" id="IPR046347">
    <property type="entry name" value="bZIP_sf"/>
</dbReference>
<feature type="compositionally biased region" description="Polar residues" evidence="8">
    <location>
        <begin position="7"/>
        <end position="21"/>
    </location>
</feature>
<feature type="region of interest" description="Disordered" evidence="8">
    <location>
        <begin position="150"/>
        <end position="224"/>
    </location>
</feature>